<dbReference type="EMBL" id="LAZR01002796">
    <property type="protein sequence ID" value="KKN25519.1"/>
    <property type="molecule type" value="Genomic_DNA"/>
</dbReference>
<gene>
    <name evidence="1" type="ORF">LCGC14_0884070</name>
</gene>
<dbReference type="AlphaFoldDB" id="A0A0F9P606"/>
<protein>
    <submittedName>
        <fullName evidence="1">Uncharacterized protein</fullName>
    </submittedName>
</protein>
<accession>A0A0F9P606</accession>
<proteinExistence type="predicted"/>
<comment type="caution">
    <text evidence="1">The sequence shown here is derived from an EMBL/GenBank/DDBJ whole genome shotgun (WGS) entry which is preliminary data.</text>
</comment>
<sequence length="135" mass="14199">MPETGTTYTIVNDFLNSIVDTTRLTDEIEASAITGTLTRIDTMDGLCIVYFADVLSSADQIILDGEVSPPSTGSLIADHTGVVAVPPADTTQLLEWSGTAEPAVSPAGTARIYFDSTSKKLRISEDGGAYVNLIA</sequence>
<evidence type="ECO:0000313" key="1">
    <source>
        <dbReference type="EMBL" id="KKN25519.1"/>
    </source>
</evidence>
<name>A0A0F9P606_9ZZZZ</name>
<organism evidence="1">
    <name type="scientific">marine sediment metagenome</name>
    <dbReference type="NCBI Taxonomy" id="412755"/>
    <lineage>
        <taxon>unclassified sequences</taxon>
        <taxon>metagenomes</taxon>
        <taxon>ecological metagenomes</taxon>
    </lineage>
</organism>
<reference evidence="1" key="1">
    <citation type="journal article" date="2015" name="Nature">
        <title>Complex archaea that bridge the gap between prokaryotes and eukaryotes.</title>
        <authorList>
            <person name="Spang A."/>
            <person name="Saw J.H."/>
            <person name="Jorgensen S.L."/>
            <person name="Zaremba-Niedzwiedzka K."/>
            <person name="Martijn J."/>
            <person name="Lind A.E."/>
            <person name="van Eijk R."/>
            <person name="Schleper C."/>
            <person name="Guy L."/>
            <person name="Ettema T.J."/>
        </authorList>
    </citation>
    <scope>NUCLEOTIDE SEQUENCE</scope>
</reference>